<gene>
    <name evidence="2" type="ORF">H6P81_009442</name>
</gene>
<evidence type="ECO:0000256" key="1">
    <source>
        <dbReference type="SAM" id="MobiDB-lite"/>
    </source>
</evidence>
<proteinExistence type="predicted"/>
<feature type="region of interest" description="Disordered" evidence="1">
    <location>
        <begin position="172"/>
        <end position="238"/>
    </location>
</feature>
<dbReference type="AlphaFoldDB" id="A0AAV7EP11"/>
<feature type="compositionally biased region" description="Basic and acidic residues" evidence="1">
    <location>
        <begin position="221"/>
        <end position="238"/>
    </location>
</feature>
<evidence type="ECO:0000313" key="3">
    <source>
        <dbReference type="Proteomes" id="UP000825729"/>
    </source>
</evidence>
<evidence type="ECO:0000313" key="2">
    <source>
        <dbReference type="EMBL" id="KAG9449477.1"/>
    </source>
</evidence>
<accession>A0AAV7EP11</accession>
<comment type="caution">
    <text evidence="2">The sequence shown here is derived from an EMBL/GenBank/DDBJ whole genome shotgun (WGS) entry which is preliminary data.</text>
</comment>
<dbReference type="EMBL" id="JAINDJ010000004">
    <property type="protein sequence ID" value="KAG9449477.1"/>
    <property type="molecule type" value="Genomic_DNA"/>
</dbReference>
<reference evidence="2 3" key="1">
    <citation type="submission" date="2021-07" db="EMBL/GenBank/DDBJ databases">
        <title>The Aristolochia fimbriata genome: insights into angiosperm evolution, floral development and chemical biosynthesis.</title>
        <authorList>
            <person name="Jiao Y."/>
        </authorList>
    </citation>
    <scope>NUCLEOTIDE SEQUENCE [LARGE SCALE GENOMIC DNA]</scope>
    <source>
        <strain evidence="2">IBCAS-2021</strain>
        <tissue evidence="2">Leaf</tissue>
    </source>
</reference>
<dbReference type="Proteomes" id="UP000825729">
    <property type="component" value="Unassembled WGS sequence"/>
</dbReference>
<protein>
    <submittedName>
        <fullName evidence="2">Uncharacterized protein</fullName>
    </submittedName>
</protein>
<feature type="region of interest" description="Disordered" evidence="1">
    <location>
        <begin position="103"/>
        <end position="142"/>
    </location>
</feature>
<keyword evidence="3" id="KW-1185">Reference proteome</keyword>
<name>A0AAV7EP11_ARIFI</name>
<organism evidence="2 3">
    <name type="scientific">Aristolochia fimbriata</name>
    <name type="common">White veined hardy Dutchman's pipe vine</name>
    <dbReference type="NCBI Taxonomy" id="158543"/>
    <lineage>
        <taxon>Eukaryota</taxon>
        <taxon>Viridiplantae</taxon>
        <taxon>Streptophyta</taxon>
        <taxon>Embryophyta</taxon>
        <taxon>Tracheophyta</taxon>
        <taxon>Spermatophyta</taxon>
        <taxon>Magnoliopsida</taxon>
        <taxon>Magnoliidae</taxon>
        <taxon>Piperales</taxon>
        <taxon>Aristolochiaceae</taxon>
        <taxon>Aristolochia</taxon>
    </lineage>
</organism>
<sequence length="238" mass="26295">MMINHSFHFLQCVPVGTSFNRNSSGSLKQHVHRILQRLLASEGLDQYYTPGPANFHPCTSPTTAETPEINHGLATGISDGIYSQIVLASKHNSELRKTTTAAVASWKPGNKGREEEEEEAGRLIKTASGRSGKGDKPPAHTTSRGLVVLATAFRRRERAQPKPRPLLRSLISATTSPRPASLPCTRTKRSGTPLPLAGLPRAQRRLPQLSMTKGRRPSTKIRMERQRKEGIEERKRKA</sequence>